<accession>A0A3S2MI51</accession>
<evidence type="ECO:0000313" key="8">
    <source>
        <dbReference type="Proteomes" id="UP000283210"/>
    </source>
</evidence>
<keyword evidence="1" id="KW-0001">2Fe-2S</keyword>
<keyword evidence="3" id="KW-0408">Iron</keyword>
<reference evidence="7 8" key="2">
    <citation type="submission" date="2019-01" db="EMBL/GenBank/DDBJ databases">
        <title>A chromosome length genome reference of the Java medaka (oryzias javanicus).</title>
        <authorList>
            <person name="Herpin A."/>
            <person name="Takehana Y."/>
            <person name="Naruse K."/>
            <person name="Ansai S."/>
            <person name="Kawaguchi M."/>
        </authorList>
    </citation>
    <scope>NUCLEOTIDE SEQUENCE [LARGE SCALE GENOMIC DNA]</scope>
    <source>
        <strain evidence="7">RS831</strain>
        <tissue evidence="7">Whole body</tissue>
    </source>
</reference>
<evidence type="ECO:0000256" key="1">
    <source>
        <dbReference type="ARBA" id="ARBA00022714"/>
    </source>
</evidence>
<comment type="cofactor">
    <cofactor evidence="5">
        <name>[2Fe-2S] cluster</name>
        <dbReference type="ChEBI" id="CHEBI:190135"/>
    </cofactor>
</comment>
<name>A0A3S2MI51_ORYJA</name>
<dbReference type="InterPro" id="IPR052950">
    <property type="entry name" value="CISD"/>
</dbReference>
<feature type="domain" description="Iron-binding zinc finger CDGSH type" evidence="6">
    <location>
        <begin position="59"/>
        <end position="96"/>
    </location>
</feature>
<feature type="domain" description="Iron-binding zinc finger CDGSH type" evidence="6">
    <location>
        <begin position="97"/>
        <end position="134"/>
    </location>
</feature>
<dbReference type="InterPro" id="IPR042216">
    <property type="entry name" value="MitoNEET_CISD"/>
</dbReference>
<dbReference type="OMA" id="CRLFFSQ"/>
<organism evidence="7 8">
    <name type="scientific">Oryzias javanicus</name>
    <name type="common">Javanese ricefish</name>
    <name type="synonym">Aplocheilus javanicus</name>
    <dbReference type="NCBI Taxonomy" id="123683"/>
    <lineage>
        <taxon>Eukaryota</taxon>
        <taxon>Metazoa</taxon>
        <taxon>Chordata</taxon>
        <taxon>Craniata</taxon>
        <taxon>Vertebrata</taxon>
        <taxon>Euteleostomi</taxon>
        <taxon>Actinopterygii</taxon>
        <taxon>Neopterygii</taxon>
        <taxon>Teleostei</taxon>
        <taxon>Neoteleostei</taxon>
        <taxon>Acanthomorphata</taxon>
        <taxon>Ovalentaria</taxon>
        <taxon>Atherinomorphae</taxon>
        <taxon>Beloniformes</taxon>
        <taxon>Adrianichthyidae</taxon>
        <taxon>Oryziinae</taxon>
        <taxon>Oryzias</taxon>
    </lineage>
</organism>
<dbReference type="Pfam" id="PF09360">
    <property type="entry name" value="zf-CDGSH"/>
    <property type="match status" value="2"/>
</dbReference>
<dbReference type="Gene3D" id="3.40.5.90">
    <property type="entry name" value="CDGSH iron-sulfur domain, mitoNEET-type"/>
    <property type="match status" value="2"/>
</dbReference>
<evidence type="ECO:0000259" key="6">
    <source>
        <dbReference type="SMART" id="SM00704"/>
    </source>
</evidence>
<evidence type="ECO:0000256" key="5">
    <source>
        <dbReference type="ARBA" id="ARBA00034078"/>
    </source>
</evidence>
<dbReference type="Proteomes" id="UP000283210">
    <property type="component" value="Chromosome 1"/>
</dbReference>
<dbReference type="GO" id="GO:0005739">
    <property type="term" value="C:mitochondrion"/>
    <property type="evidence" value="ECO:0007669"/>
    <property type="project" value="TreeGrafter"/>
</dbReference>
<keyword evidence="4" id="KW-0411">Iron-sulfur</keyword>
<reference evidence="7 8" key="1">
    <citation type="submission" date="2018-11" db="EMBL/GenBank/DDBJ databases">
        <authorList>
            <person name="Lopez-Roques C."/>
            <person name="Donnadieu C."/>
            <person name="Bouchez O."/>
            <person name="Klopp C."/>
            <person name="Cabau C."/>
            <person name="Zahm M."/>
        </authorList>
    </citation>
    <scope>NUCLEOTIDE SEQUENCE [LARGE SCALE GENOMIC DNA]</scope>
    <source>
        <strain evidence="7">RS831</strain>
        <tissue evidence="7">Whole body</tissue>
    </source>
</reference>
<evidence type="ECO:0000256" key="2">
    <source>
        <dbReference type="ARBA" id="ARBA00022723"/>
    </source>
</evidence>
<keyword evidence="8" id="KW-1185">Reference proteome</keyword>
<sequence>MYLFMTYVYEFNINTSMNMKTFLVSLARVTLNRARGAAVFSGVKVSLSTLPPEPVIPSKKPFKVELSAGKRYSWCSCGLSKKQPFCVGSHKTQASRLLPLRFVQEEDATVWLCGCKHTNKPPFCDGTHKQNFIVCASLHQHLES</sequence>
<dbReference type="PANTHER" id="PTHR46491:SF3">
    <property type="entry name" value="CDGSH IRON-SULFUR DOMAIN-CONTAINING PROTEIN 3, MITOCHONDRIAL"/>
    <property type="match status" value="1"/>
</dbReference>
<proteinExistence type="predicted"/>
<keyword evidence="2" id="KW-0479">Metal-binding</keyword>
<dbReference type="PANTHER" id="PTHR46491">
    <property type="entry name" value="CDGSH IRON SULFUR DOMAIN PROTEIN HOMOLOG"/>
    <property type="match status" value="1"/>
</dbReference>
<dbReference type="SMART" id="SM00704">
    <property type="entry name" value="ZnF_CDGSH"/>
    <property type="match status" value="2"/>
</dbReference>
<dbReference type="InterPro" id="IPR018967">
    <property type="entry name" value="FeS-contain_CDGSH-typ"/>
</dbReference>
<evidence type="ECO:0000256" key="4">
    <source>
        <dbReference type="ARBA" id="ARBA00023014"/>
    </source>
</evidence>
<evidence type="ECO:0000256" key="3">
    <source>
        <dbReference type="ARBA" id="ARBA00023004"/>
    </source>
</evidence>
<dbReference type="EMBL" id="CM012437">
    <property type="protein sequence ID" value="RVE76522.1"/>
    <property type="molecule type" value="Genomic_DNA"/>
</dbReference>
<dbReference type="GO" id="GO:0051537">
    <property type="term" value="F:2 iron, 2 sulfur cluster binding"/>
    <property type="evidence" value="ECO:0007669"/>
    <property type="project" value="UniProtKB-KW"/>
</dbReference>
<dbReference type="AlphaFoldDB" id="A0A3S2MI51"/>
<dbReference type="GO" id="GO:0046872">
    <property type="term" value="F:metal ion binding"/>
    <property type="evidence" value="ECO:0007669"/>
    <property type="project" value="UniProtKB-KW"/>
</dbReference>
<dbReference type="OrthoDB" id="15717at2759"/>
<gene>
    <name evidence="7" type="ORF">OJAV_G00008900</name>
</gene>
<protein>
    <recommendedName>
        <fullName evidence="6">Iron-binding zinc finger CDGSH type domain-containing protein</fullName>
    </recommendedName>
</protein>
<evidence type="ECO:0000313" key="7">
    <source>
        <dbReference type="EMBL" id="RVE76522.1"/>
    </source>
</evidence>